<sequence>MSSTPDSQAAPVKKRKRTSQACRPCRAKKTKVSTSYLPSTIQDDAPSSNCLPEPIPDSSVTASIRNARHASTVAAGQVLVSQDYLKALEDRIMNLERDRSAPPAPRAHAPTPRSTQMTVPSPLGAYDPPSGSSSNPHAASNGTVRAGHGSGPVDQIQSFDSPPPSNAIDGMGLLLAPQRETPRAEPSGLGFGLAESEVYGAMSGISFHHMLLERLLPGYWCLAPRANAAPRPDVGFLGVAPTPEVFYADRTNLPTRAQAQRMFDWFEAYTWRVYPFIDMKALRNSYDLLLAADDAALRAPENQPIICLHFVVFAIVDSISDDEYTPCNVGYVALRMLRKHQDWPHSTTKVQALLSGAMLMQGIDHPGFSWDLLGYAIRAGYAVGLHDAETGRRFPPMEREMRNRAWWACYTFDRLVTVSIARPSAITNDGCTIPLPEIMEGEPAASIEFFRDSIRLHQALADVVRNPPVSFRHASPAFVRNVVSQTHSLEQAYAEWCDTAHLSDAGHEDPRLATVLTLRGLTMRLLLHRRVMLAAIHDYIPGGARHGQVAAETSLQHLEARHRDLAFGISLGIIVETAIHTINILDHGHADASLSAPWYQLFYAMNAFTSLLATLLLDLSQWSWFIRVPGLPIVQALHSSMRVVRKISDRFQRPSAKQAVVMIENVLTTLGIADPSQQQEQAPSLQDLPQLDIDELWQSLELQIPEMY</sequence>
<reference evidence="4 5" key="1">
    <citation type="journal article" date="2012" name="Eukaryot. Cell">
        <title>Genome sequence of the Trichosporon asahii environmental strain CBS 8904.</title>
        <authorList>
            <person name="Yang R.Y."/>
            <person name="Li H.T."/>
            <person name="Zhu H."/>
            <person name="Zhou G.P."/>
            <person name="Wang M."/>
            <person name="Wang L."/>
        </authorList>
    </citation>
    <scope>NUCLEOTIDE SEQUENCE [LARGE SCALE GENOMIC DNA]</scope>
    <source>
        <strain evidence="4 5">CBS 8904</strain>
    </source>
</reference>
<evidence type="ECO:0000256" key="1">
    <source>
        <dbReference type="ARBA" id="ARBA00023242"/>
    </source>
</evidence>
<dbReference type="GO" id="GO:0003677">
    <property type="term" value="F:DNA binding"/>
    <property type="evidence" value="ECO:0007669"/>
    <property type="project" value="InterPro"/>
</dbReference>
<keyword evidence="1" id="KW-0539">Nucleus</keyword>
<gene>
    <name evidence="4" type="ORF">A1Q2_05681</name>
</gene>
<dbReference type="OrthoDB" id="39175at2759"/>
<evidence type="ECO:0000313" key="4">
    <source>
        <dbReference type="EMBL" id="EKD00023.1"/>
    </source>
</evidence>
<dbReference type="AlphaFoldDB" id="K1VTJ3"/>
<dbReference type="STRING" id="1220162.K1VTJ3"/>
<dbReference type="GO" id="GO:0006351">
    <property type="term" value="P:DNA-templated transcription"/>
    <property type="evidence" value="ECO:0007669"/>
    <property type="project" value="InterPro"/>
</dbReference>
<feature type="compositionally biased region" description="Polar residues" evidence="2">
    <location>
        <begin position="32"/>
        <end position="50"/>
    </location>
</feature>
<accession>K1VTJ3</accession>
<evidence type="ECO:0000256" key="2">
    <source>
        <dbReference type="SAM" id="MobiDB-lite"/>
    </source>
</evidence>
<comment type="caution">
    <text evidence="4">The sequence shown here is derived from an EMBL/GenBank/DDBJ whole genome shotgun (WGS) entry which is preliminary data.</text>
</comment>
<feature type="region of interest" description="Disordered" evidence="2">
    <location>
        <begin position="1"/>
        <end position="59"/>
    </location>
</feature>
<dbReference type="Proteomes" id="UP000006757">
    <property type="component" value="Unassembled WGS sequence"/>
</dbReference>
<feature type="region of interest" description="Disordered" evidence="2">
    <location>
        <begin position="95"/>
        <end position="171"/>
    </location>
</feature>
<dbReference type="SMART" id="SM00906">
    <property type="entry name" value="Fungal_trans"/>
    <property type="match status" value="1"/>
</dbReference>
<feature type="domain" description="Xylanolytic transcriptional activator regulatory" evidence="3">
    <location>
        <begin position="369"/>
        <end position="442"/>
    </location>
</feature>
<feature type="compositionally biased region" description="Polar residues" evidence="2">
    <location>
        <begin position="130"/>
        <end position="143"/>
    </location>
</feature>
<dbReference type="eggNOG" id="ENOG502S0D7">
    <property type="taxonomic scope" value="Eukaryota"/>
</dbReference>
<name>K1VTJ3_TRIAC</name>
<dbReference type="OMA" id="THGRPSM"/>
<dbReference type="GO" id="GO:0003700">
    <property type="term" value="F:DNA-binding transcription factor activity"/>
    <property type="evidence" value="ECO:0007669"/>
    <property type="project" value="InterPro"/>
</dbReference>
<evidence type="ECO:0000259" key="3">
    <source>
        <dbReference type="SMART" id="SM00906"/>
    </source>
</evidence>
<keyword evidence="5" id="KW-1185">Reference proteome</keyword>
<proteinExistence type="predicted"/>
<dbReference type="PANTHER" id="PTHR46910:SF1">
    <property type="entry name" value="MISCELLANEOUS ZN(II)2CYS6 TRANSCRIPTION FACTOR (EUROFUNG)-RELATED"/>
    <property type="match status" value="1"/>
</dbReference>
<dbReference type="PANTHER" id="PTHR46910">
    <property type="entry name" value="TRANSCRIPTION FACTOR PDR1"/>
    <property type="match status" value="1"/>
</dbReference>
<dbReference type="CDD" id="cd12148">
    <property type="entry name" value="fungal_TF_MHR"/>
    <property type="match status" value="1"/>
</dbReference>
<protein>
    <recommendedName>
        <fullName evidence="3">Xylanolytic transcriptional activator regulatory domain-containing protein</fullName>
    </recommendedName>
</protein>
<dbReference type="InterPro" id="IPR007219">
    <property type="entry name" value="XnlR_reg_dom"/>
</dbReference>
<evidence type="ECO:0000313" key="5">
    <source>
        <dbReference type="Proteomes" id="UP000006757"/>
    </source>
</evidence>
<dbReference type="EMBL" id="AMBO01000352">
    <property type="protein sequence ID" value="EKD00023.1"/>
    <property type="molecule type" value="Genomic_DNA"/>
</dbReference>
<dbReference type="InterPro" id="IPR050987">
    <property type="entry name" value="AtrR-like"/>
</dbReference>
<dbReference type="Pfam" id="PF04082">
    <property type="entry name" value="Fungal_trans"/>
    <property type="match status" value="1"/>
</dbReference>
<dbReference type="GO" id="GO:0008270">
    <property type="term" value="F:zinc ion binding"/>
    <property type="evidence" value="ECO:0007669"/>
    <property type="project" value="InterPro"/>
</dbReference>
<dbReference type="InParanoid" id="K1VTJ3"/>
<dbReference type="HOGENOM" id="CLU_395973_0_0_1"/>
<organism evidence="4 5">
    <name type="scientific">Trichosporon asahii var. asahii (strain CBS 8904)</name>
    <name type="common">Yeast</name>
    <dbReference type="NCBI Taxonomy" id="1220162"/>
    <lineage>
        <taxon>Eukaryota</taxon>
        <taxon>Fungi</taxon>
        <taxon>Dikarya</taxon>
        <taxon>Basidiomycota</taxon>
        <taxon>Agaricomycotina</taxon>
        <taxon>Tremellomycetes</taxon>
        <taxon>Trichosporonales</taxon>
        <taxon>Trichosporonaceae</taxon>
        <taxon>Trichosporon</taxon>
    </lineage>
</organism>